<keyword evidence="2" id="KW-0413">Isomerase</keyword>
<name>A0A542DUF3_9ACTN</name>
<comment type="caution">
    <text evidence="2">The sequence shown here is derived from an EMBL/GenBank/DDBJ whole genome shotgun (WGS) entry which is preliminary data.</text>
</comment>
<dbReference type="Pfam" id="PF13474">
    <property type="entry name" value="SnoaL_3"/>
    <property type="match status" value="1"/>
</dbReference>
<dbReference type="RefSeq" id="WP_141861020.1">
    <property type="nucleotide sequence ID" value="NZ_BAAAKA010000052.1"/>
</dbReference>
<gene>
    <name evidence="2" type="ORF">FB475_6290</name>
</gene>
<protein>
    <submittedName>
        <fullName evidence="2">Ketosteroid isomerase-like protein</fullName>
    </submittedName>
</protein>
<reference evidence="2 3" key="1">
    <citation type="submission" date="2019-06" db="EMBL/GenBank/DDBJ databases">
        <title>Sequencing the genomes of 1000 actinobacteria strains.</title>
        <authorList>
            <person name="Klenk H.-P."/>
        </authorList>
    </citation>
    <scope>NUCLEOTIDE SEQUENCE [LARGE SCALE GENOMIC DNA]</scope>
    <source>
        <strain evidence="2 3">DSM 17305</strain>
    </source>
</reference>
<dbReference type="Gene3D" id="3.10.450.50">
    <property type="match status" value="1"/>
</dbReference>
<dbReference type="GO" id="GO:0016853">
    <property type="term" value="F:isomerase activity"/>
    <property type="evidence" value="ECO:0007669"/>
    <property type="project" value="UniProtKB-KW"/>
</dbReference>
<keyword evidence="3" id="KW-1185">Reference proteome</keyword>
<feature type="domain" description="SnoaL-like" evidence="1">
    <location>
        <begin position="11"/>
        <end position="132"/>
    </location>
</feature>
<proteinExistence type="predicted"/>
<dbReference type="Proteomes" id="UP000316298">
    <property type="component" value="Unassembled WGS sequence"/>
</dbReference>
<organism evidence="2 3">
    <name type="scientific">Kribbella jejuensis</name>
    <dbReference type="NCBI Taxonomy" id="236068"/>
    <lineage>
        <taxon>Bacteria</taxon>
        <taxon>Bacillati</taxon>
        <taxon>Actinomycetota</taxon>
        <taxon>Actinomycetes</taxon>
        <taxon>Propionibacteriales</taxon>
        <taxon>Kribbellaceae</taxon>
        <taxon>Kribbella</taxon>
    </lineage>
</organism>
<dbReference type="InterPro" id="IPR032710">
    <property type="entry name" value="NTF2-like_dom_sf"/>
</dbReference>
<dbReference type="SUPFAM" id="SSF54427">
    <property type="entry name" value="NTF2-like"/>
    <property type="match status" value="1"/>
</dbReference>
<evidence type="ECO:0000259" key="1">
    <source>
        <dbReference type="Pfam" id="PF13474"/>
    </source>
</evidence>
<dbReference type="InterPro" id="IPR037401">
    <property type="entry name" value="SnoaL-like"/>
</dbReference>
<evidence type="ECO:0000313" key="3">
    <source>
        <dbReference type="Proteomes" id="UP000316298"/>
    </source>
</evidence>
<evidence type="ECO:0000313" key="2">
    <source>
        <dbReference type="EMBL" id="TQJ06625.1"/>
    </source>
</evidence>
<dbReference type="EMBL" id="VFMM01000003">
    <property type="protein sequence ID" value="TQJ06625.1"/>
    <property type="molecule type" value="Genomic_DNA"/>
</dbReference>
<dbReference type="OrthoDB" id="9812295at2"/>
<dbReference type="AlphaFoldDB" id="A0A542DUF3"/>
<accession>A0A542DUF3</accession>
<sequence length="146" mass="16469">MTNNAVSEAEIRDRIEVLLDAVRTGDLAVLKTVFAPDVVSFDIEPPLRHVGAYKKLANWQQVFEVFQVPLEYEVRDLTVLVDGDLAVVYSLNHMNAAMINGGKIDYWLRWTSAWRRINGEWLVVHDQVSVPTDFANGARAAMDLTP</sequence>